<dbReference type="Pfam" id="PF13276">
    <property type="entry name" value="HTH_21"/>
    <property type="match status" value="1"/>
</dbReference>
<keyword evidence="3" id="KW-1185">Reference proteome</keyword>
<dbReference type="AlphaFoldDB" id="A0A398B4K5"/>
<gene>
    <name evidence="2" type="ORF">D1970_11170</name>
</gene>
<dbReference type="EMBL" id="QWVT01000018">
    <property type="protein sequence ID" value="RID84989.1"/>
    <property type="molecule type" value="Genomic_DNA"/>
</dbReference>
<evidence type="ECO:0000259" key="1">
    <source>
        <dbReference type="Pfam" id="PF13276"/>
    </source>
</evidence>
<evidence type="ECO:0000313" key="3">
    <source>
        <dbReference type="Proteomes" id="UP000265816"/>
    </source>
</evidence>
<dbReference type="Proteomes" id="UP000265816">
    <property type="component" value="Unassembled WGS sequence"/>
</dbReference>
<accession>A0A398B4K5</accession>
<dbReference type="OrthoDB" id="9781005at2"/>
<dbReference type="InterPro" id="IPR025948">
    <property type="entry name" value="HTH-like_dom"/>
</dbReference>
<name>A0A398B4K5_9BACI</name>
<feature type="domain" description="HTH-like" evidence="1">
    <location>
        <begin position="2"/>
        <end position="40"/>
    </location>
</feature>
<proteinExistence type="predicted"/>
<organism evidence="2 3">
    <name type="scientific">Mesobacillus zeae</name>
    <dbReference type="NCBI Taxonomy" id="1917180"/>
    <lineage>
        <taxon>Bacteria</taxon>
        <taxon>Bacillati</taxon>
        <taxon>Bacillota</taxon>
        <taxon>Bacilli</taxon>
        <taxon>Bacillales</taxon>
        <taxon>Bacillaceae</taxon>
        <taxon>Mesobacillus</taxon>
    </lineage>
</organism>
<protein>
    <submittedName>
        <fullName evidence="2">Transposase</fullName>
    </submittedName>
</protein>
<sequence>MYDEHEGRFGYRRIRDELRNRGLKVNHKKVQLIMKELGLK</sequence>
<evidence type="ECO:0000313" key="2">
    <source>
        <dbReference type="EMBL" id="RID84989.1"/>
    </source>
</evidence>
<reference evidence="2 3" key="1">
    <citation type="submission" date="2018-08" db="EMBL/GenBank/DDBJ databases">
        <title>Bacillus jemisoniae sp. nov., Bacillus chryseoplanitiae sp. nov., Bacillus resnikiae sp. nov., and Bacillus frankliniae sp. nov., isolated from Viking spacecraft and associated surfaces.</title>
        <authorList>
            <person name="Seuylemezian A."/>
            <person name="Vaishampayan P."/>
        </authorList>
    </citation>
    <scope>NUCLEOTIDE SEQUENCE [LARGE SCALE GENOMIC DNA]</scope>
    <source>
        <strain evidence="2 3">JJ-247</strain>
    </source>
</reference>
<comment type="caution">
    <text evidence="2">The sequence shown here is derived from an EMBL/GenBank/DDBJ whole genome shotgun (WGS) entry which is preliminary data.</text>
</comment>